<dbReference type="InterPro" id="IPR002104">
    <property type="entry name" value="Integrase_catalytic"/>
</dbReference>
<evidence type="ECO:0000256" key="2">
    <source>
        <dbReference type="ARBA" id="ARBA00023125"/>
    </source>
</evidence>
<dbReference type="GO" id="GO:0006310">
    <property type="term" value="P:DNA recombination"/>
    <property type="evidence" value="ECO:0007669"/>
    <property type="project" value="UniProtKB-KW"/>
</dbReference>
<dbReference type="SUPFAM" id="SSF56349">
    <property type="entry name" value="DNA breaking-rejoining enzymes"/>
    <property type="match status" value="1"/>
</dbReference>
<evidence type="ECO:0000259" key="4">
    <source>
        <dbReference type="PROSITE" id="PS51898"/>
    </source>
</evidence>
<evidence type="ECO:0000313" key="5">
    <source>
        <dbReference type="EMBL" id="CAF05637.1"/>
    </source>
</evidence>
<dbReference type="GO" id="GO:0003677">
    <property type="term" value="F:DNA binding"/>
    <property type="evidence" value="ECO:0007669"/>
    <property type="project" value="UniProtKB-KW"/>
</dbReference>
<dbReference type="EMBL" id="AJ620477">
    <property type="protein sequence ID" value="CAF05637.1"/>
    <property type="molecule type" value="Genomic_DNA"/>
</dbReference>
<protein>
    <recommendedName>
        <fullName evidence="4">Tyr recombinase domain-containing protein</fullName>
    </recommendedName>
</protein>
<accession>Q5ZPC0</accession>
<dbReference type="Gene3D" id="1.10.443.10">
    <property type="entry name" value="Intergrase catalytic core"/>
    <property type="match status" value="1"/>
</dbReference>
<sequence>MTKWSGKWIGGRTYTATDGSTRWIIRKTVAGVAYNVTLDVRSEAEALAELAAFRRNPAAYRTASQERQDEAQQAQEDAAQAVFLDEDRARRFLQHLKSSGRSDEYLKSTRSYLAAWATALADKDLRAVTGPALKKILATWDTGKKWRIIVFKSFTSFLQDSGELDPMVNPGRFLKVPPARRNHELKGYSIEHVQQLYAALGSQAIRDVLCLQAKTGMHGTEVDRLASGDGKIAVLKDQGEIAATVTFKHKTGKPFTLSLDVQGLAAAQRLQARGSAPDRQTIREAVERVCARTSLEFVHFGAIRHSFATWLVEQGSIYNPKGGGLSLEAVAQALNHSSTRTTALHYVSATVPPMYVVPIRLEHSNDPSELRIARAPAG</sequence>
<dbReference type="GO" id="GO:0015074">
    <property type="term" value="P:DNA integration"/>
    <property type="evidence" value="ECO:0007669"/>
    <property type="project" value="InterPro"/>
</dbReference>
<dbReference type="InterPro" id="IPR013762">
    <property type="entry name" value="Integrase-like_cat_sf"/>
</dbReference>
<keyword evidence="2" id="KW-0238">DNA-binding</keyword>
<dbReference type="Pfam" id="PF00589">
    <property type="entry name" value="Phage_integrase"/>
    <property type="match status" value="1"/>
</dbReference>
<dbReference type="AlphaFoldDB" id="Q5ZPC0"/>
<dbReference type="PANTHER" id="PTHR30349:SF41">
    <property type="entry name" value="INTEGRASE_RECOMBINASE PROTEIN MJ0367-RELATED"/>
    <property type="match status" value="1"/>
</dbReference>
<name>Q5ZPC0_9BACT</name>
<dbReference type="PANTHER" id="PTHR30349">
    <property type="entry name" value="PHAGE INTEGRASE-RELATED"/>
    <property type="match status" value="1"/>
</dbReference>
<comment type="similarity">
    <text evidence="1">Belongs to the 'phage' integrase family.</text>
</comment>
<keyword evidence="3" id="KW-0233">DNA recombination</keyword>
<organism evidence="5">
    <name type="scientific">Archangium disciforme</name>
    <dbReference type="NCBI Taxonomy" id="38"/>
    <lineage>
        <taxon>Bacteria</taxon>
        <taxon>Pseudomonadati</taxon>
        <taxon>Myxococcota</taxon>
        <taxon>Myxococcia</taxon>
        <taxon>Myxococcales</taxon>
        <taxon>Cystobacterineae</taxon>
        <taxon>Archangiaceae</taxon>
        <taxon>Archangium</taxon>
    </lineage>
</organism>
<evidence type="ECO:0000256" key="3">
    <source>
        <dbReference type="ARBA" id="ARBA00023172"/>
    </source>
</evidence>
<dbReference type="PROSITE" id="PS51898">
    <property type="entry name" value="TYR_RECOMBINASE"/>
    <property type="match status" value="1"/>
</dbReference>
<dbReference type="InterPro" id="IPR050090">
    <property type="entry name" value="Tyrosine_recombinase_XerCD"/>
</dbReference>
<dbReference type="InterPro" id="IPR011010">
    <property type="entry name" value="DNA_brk_join_enz"/>
</dbReference>
<reference evidence="5" key="2">
    <citation type="submission" date="2004-10" db="EMBL/GenBank/DDBJ databases">
        <title>Identifizierung und Charakterisierung des Tubulysin Biosynthesegenclusters aus dem Myxobakterium Angiococcus disciformis An d48.</title>
        <authorList>
            <person name="Sandmann A."/>
        </authorList>
    </citation>
    <scope>NUCLEOTIDE SEQUENCE</scope>
    <source>
        <strain evidence="5">An d48</strain>
    </source>
</reference>
<reference evidence="5" key="1">
    <citation type="journal article" date="2004" name="Chem. Biol.">
        <title>Identification and analysis of the core biosynthetic machinery of tubulysin, a potent cytotoxin with potential anticancer activity.</title>
        <authorList>
            <person name="Sandmann A."/>
            <person name="Sasse F."/>
            <person name="Muller R."/>
        </authorList>
    </citation>
    <scope>NUCLEOTIDE SEQUENCE</scope>
    <source>
        <strain evidence="5">An d48</strain>
    </source>
</reference>
<evidence type="ECO:0000256" key="1">
    <source>
        <dbReference type="ARBA" id="ARBA00008857"/>
    </source>
</evidence>
<feature type="domain" description="Tyr recombinase" evidence="4">
    <location>
        <begin position="183"/>
        <end position="359"/>
    </location>
</feature>
<proteinExistence type="inferred from homology"/>